<feature type="transmembrane region" description="Helical" evidence="1">
    <location>
        <begin position="228"/>
        <end position="254"/>
    </location>
</feature>
<proteinExistence type="predicted"/>
<dbReference type="AlphaFoldDB" id="A0A2U2NCE7"/>
<keyword evidence="1" id="KW-1133">Transmembrane helix</keyword>
<organism evidence="2 3">
    <name type="scientific">Bifidobacterium callitrichidarum</name>
    <dbReference type="NCBI Taxonomy" id="2052941"/>
    <lineage>
        <taxon>Bacteria</taxon>
        <taxon>Bacillati</taxon>
        <taxon>Actinomycetota</taxon>
        <taxon>Actinomycetes</taxon>
        <taxon>Bifidobacteriales</taxon>
        <taxon>Bifidobacteriaceae</taxon>
        <taxon>Bifidobacterium</taxon>
    </lineage>
</organism>
<comment type="caution">
    <text evidence="2">The sequence shown here is derived from an EMBL/GenBank/DDBJ whole genome shotgun (WGS) entry which is preliminary data.</text>
</comment>
<sequence>MKICEVPLSVNPFSQGNIEPMIMIGVGAGGVMATLILAFMFFRKPGMWRAHPQSVAWYVAIAAIQAFIAIAVGMTMGSWHHGVSRRAVERACGVSDLHVNGGRTFAWLEDPGYPYLGGETRYGPLWFTDGGKAVAGGITLQGDTATLYEGDYDSNITVNVHDAGETVFLHLFFMALIMFLMLFVAFTIVMARKPIEDEPTMAFVTWLCVFIIVLMTGISIPVVDARWIIPVTLALLLEDIAAFAGPFVLVKWLASRRRRSRSDPNGPVYQPEEHA</sequence>
<evidence type="ECO:0000256" key="1">
    <source>
        <dbReference type="SAM" id="Phobius"/>
    </source>
</evidence>
<feature type="transmembrane region" description="Helical" evidence="1">
    <location>
        <begin position="55"/>
        <end position="76"/>
    </location>
</feature>
<feature type="transmembrane region" description="Helical" evidence="1">
    <location>
        <begin position="203"/>
        <end position="222"/>
    </location>
</feature>
<gene>
    <name evidence="2" type="ORF">DF196_00730</name>
</gene>
<accession>A0A2U2NCE7</accession>
<evidence type="ECO:0000313" key="2">
    <source>
        <dbReference type="EMBL" id="PWG66792.1"/>
    </source>
</evidence>
<protein>
    <submittedName>
        <fullName evidence="2">Uncharacterized protein</fullName>
    </submittedName>
</protein>
<keyword evidence="1" id="KW-0812">Transmembrane</keyword>
<name>A0A2U2NCE7_9BIFI</name>
<dbReference type="EMBL" id="QFFM01000002">
    <property type="protein sequence ID" value="PWG66792.1"/>
    <property type="molecule type" value="Genomic_DNA"/>
</dbReference>
<dbReference type="Proteomes" id="UP000245876">
    <property type="component" value="Unassembled WGS sequence"/>
</dbReference>
<feature type="transmembrane region" description="Helical" evidence="1">
    <location>
        <begin position="20"/>
        <end position="43"/>
    </location>
</feature>
<reference evidence="2 3" key="1">
    <citation type="journal article" date="2018" name="Int. J. Syst. Evol. Microbiol.">
        <title>Bifidobacterium callitrichidarum sp. nov. from the faeces of the emperor tamarin (Saguinus imperator).</title>
        <authorList>
            <person name="Modesto M."/>
            <person name="Michelini S."/>
            <person name="Sansosti M.C."/>
            <person name="De Filippo C."/>
            <person name="Cavalieri D."/>
            <person name="Qvirist L."/>
            <person name="Andlid T."/>
            <person name="Spiezio C."/>
            <person name="Sandri C."/>
            <person name="Pascarelli S."/>
            <person name="Sgorbati B."/>
            <person name="Mattarelli P."/>
        </authorList>
    </citation>
    <scope>NUCLEOTIDE SEQUENCE [LARGE SCALE GENOMIC DNA]</scope>
    <source>
        <strain evidence="2 3">TRI 5</strain>
    </source>
</reference>
<evidence type="ECO:0000313" key="3">
    <source>
        <dbReference type="Proteomes" id="UP000245876"/>
    </source>
</evidence>
<keyword evidence="3" id="KW-1185">Reference proteome</keyword>
<feature type="transmembrane region" description="Helical" evidence="1">
    <location>
        <begin position="167"/>
        <end position="191"/>
    </location>
</feature>
<keyword evidence="1" id="KW-0472">Membrane</keyword>